<protein>
    <recommendedName>
        <fullName evidence="10">dITP/XTP pyrophosphatase</fullName>
        <ecNumber evidence="10">3.6.1.66</ecNumber>
    </recommendedName>
    <alternativeName>
        <fullName evidence="10">Non-canonical purine NTP pyrophosphatase</fullName>
    </alternativeName>
    <alternativeName>
        <fullName evidence="10">Non-standard purine NTP pyrophosphatase</fullName>
    </alternativeName>
    <alternativeName>
        <fullName evidence="10">Nucleoside-triphosphate diphosphatase</fullName>
    </alternativeName>
    <alternativeName>
        <fullName evidence="10">Nucleoside-triphosphate pyrophosphatase</fullName>
        <shortName evidence="10">NTPase</shortName>
    </alternativeName>
</protein>
<evidence type="ECO:0000256" key="11">
    <source>
        <dbReference type="RuleBase" id="RU003781"/>
    </source>
</evidence>
<feature type="binding site" evidence="10">
    <location>
        <position position="177"/>
    </location>
    <ligand>
        <name>substrate</name>
    </ligand>
</feature>
<dbReference type="GO" id="GO:0017111">
    <property type="term" value="F:ribonucleoside triphosphate phosphatase activity"/>
    <property type="evidence" value="ECO:0007669"/>
    <property type="project" value="InterPro"/>
</dbReference>
<comment type="similarity">
    <text evidence="1 10 11">Belongs to the HAM1 NTPase family.</text>
</comment>
<dbReference type="PANTHER" id="PTHR11067:SF9">
    <property type="entry name" value="INOSINE TRIPHOSPHATE PYROPHOSPHATASE"/>
    <property type="match status" value="1"/>
</dbReference>
<sequence>MKEIIIATRNKGKVNEFIDFFKPYGIKVQSLLEIAEQLPDVEETGDSFAENATLKAEQIAELLNRPVLADDSGLVVDALHGAPGIYSARYAGEEKSDEANNQKLLKNLQEVPQDKRTARFVCVLAIAVPGEETTLYRGVCEGKIALNPKGTNGFGYDPLFIPNGYQQTMAELSSAEKNQISHRSNAIKQLKNWEKLT</sequence>
<comment type="catalytic activity">
    <reaction evidence="9 10">
        <text>XTP + H2O = XMP + diphosphate + H(+)</text>
        <dbReference type="Rhea" id="RHEA:28610"/>
        <dbReference type="ChEBI" id="CHEBI:15377"/>
        <dbReference type="ChEBI" id="CHEBI:15378"/>
        <dbReference type="ChEBI" id="CHEBI:33019"/>
        <dbReference type="ChEBI" id="CHEBI:57464"/>
        <dbReference type="ChEBI" id="CHEBI:61314"/>
        <dbReference type="EC" id="3.6.1.66"/>
    </reaction>
</comment>
<evidence type="ECO:0000256" key="9">
    <source>
        <dbReference type="ARBA" id="ARBA00052017"/>
    </source>
</evidence>
<organism evidence="12 13">
    <name type="scientific">Oceanobacillus indicireducens</name>
    <dbReference type="NCBI Taxonomy" id="1004261"/>
    <lineage>
        <taxon>Bacteria</taxon>
        <taxon>Bacillati</taxon>
        <taxon>Bacillota</taxon>
        <taxon>Bacilli</taxon>
        <taxon>Bacillales</taxon>
        <taxon>Bacillaceae</taxon>
        <taxon>Oceanobacillus</taxon>
    </lineage>
</organism>
<evidence type="ECO:0000256" key="2">
    <source>
        <dbReference type="ARBA" id="ARBA00011738"/>
    </source>
</evidence>
<feature type="binding site" evidence="10">
    <location>
        <begin position="8"/>
        <end position="13"/>
    </location>
    <ligand>
        <name>substrate</name>
    </ligand>
</feature>
<comment type="function">
    <text evidence="10">Pyrophosphatase that catalyzes the hydrolysis of nucleoside triphosphates to their monophosphate derivatives, with a high preference for the non-canonical purine nucleotides XTP (xanthosine triphosphate), dITP (deoxyinosine triphosphate) and ITP. Seems to function as a house-cleaning enzyme that removes non-canonical purine nucleotides from the nucleotide pool, thus preventing their incorporation into DNA/RNA and avoiding chromosomal lesions.</text>
</comment>
<dbReference type="CDD" id="cd00515">
    <property type="entry name" value="HAM1"/>
    <property type="match status" value="1"/>
</dbReference>
<proteinExistence type="inferred from homology"/>
<evidence type="ECO:0000313" key="12">
    <source>
        <dbReference type="EMBL" id="GGN58183.1"/>
    </source>
</evidence>
<dbReference type="GO" id="GO:0005829">
    <property type="term" value="C:cytosol"/>
    <property type="evidence" value="ECO:0007669"/>
    <property type="project" value="TreeGrafter"/>
</dbReference>
<dbReference type="Pfam" id="PF01725">
    <property type="entry name" value="Ham1p_like"/>
    <property type="match status" value="1"/>
</dbReference>
<evidence type="ECO:0000256" key="3">
    <source>
        <dbReference type="ARBA" id="ARBA00022723"/>
    </source>
</evidence>
<keyword evidence="4 10" id="KW-0547">Nucleotide-binding</keyword>
<dbReference type="SUPFAM" id="SSF52972">
    <property type="entry name" value="ITPase-like"/>
    <property type="match status" value="1"/>
</dbReference>
<dbReference type="PANTHER" id="PTHR11067">
    <property type="entry name" value="INOSINE TRIPHOSPHATE PYROPHOSPHATASE/HAM1 PROTEIN"/>
    <property type="match status" value="1"/>
</dbReference>
<evidence type="ECO:0000256" key="10">
    <source>
        <dbReference type="HAMAP-Rule" id="MF_01405"/>
    </source>
</evidence>
<feature type="binding site" evidence="10">
    <location>
        <begin position="154"/>
        <end position="157"/>
    </location>
    <ligand>
        <name>substrate</name>
    </ligand>
</feature>
<feature type="binding site" evidence="10">
    <location>
        <position position="71"/>
    </location>
    <ligand>
        <name>Mg(2+)</name>
        <dbReference type="ChEBI" id="CHEBI:18420"/>
    </ligand>
</feature>
<accession>A0A917XYR7</accession>
<dbReference type="EC" id="3.6.1.66" evidence="10"/>
<comment type="catalytic activity">
    <reaction evidence="8 10">
        <text>dITP + H2O = dIMP + diphosphate + H(+)</text>
        <dbReference type="Rhea" id="RHEA:28342"/>
        <dbReference type="ChEBI" id="CHEBI:15377"/>
        <dbReference type="ChEBI" id="CHEBI:15378"/>
        <dbReference type="ChEBI" id="CHEBI:33019"/>
        <dbReference type="ChEBI" id="CHEBI:61194"/>
        <dbReference type="ChEBI" id="CHEBI:61382"/>
        <dbReference type="EC" id="3.6.1.66"/>
    </reaction>
</comment>
<evidence type="ECO:0000256" key="4">
    <source>
        <dbReference type="ARBA" id="ARBA00022741"/>
    </source>
</evidence>
<dbReference type="InterPro" id="IPR029001">
    <property type="entry name" value="ITPase-like_fam"/>
</dbReference>
<dbReference type="AlphaFoldDB" id="A0A917XYR7"/>
<feature type="binding site" evidence="10">
    <location>
        <begin position="182"/>
        <end position="183"/>
    </location>
    <ligand>
        <name>substrate</name>
    </ligand>
</feature>
<dbReference type="NCBIfam" id="NF011397">
    <property type="entry name" value="PRK14822.1"/>
    <property type="match status" value="1"/>
</dbReference>
<dbReference type="Proteomes" id="UP000624041">
    <property type="component" value="Unassembled WGS sequence"/>
</dbReference>
<name>A0A917XYR7_9BACI</name>
<dbReference type="NCBIfam" id="TIGR00042">
    <property type="entry name" value="RdgB/HAM1 family non-canonical purine NTP pyrophosphatase"/>
    <property type="match status" value="1"/>
</dbReference>
<dbReference type="GO" id="GO:0009146">
    <property type="term" value="P:purine nucleoside triphosphate catabolic process"/>
    <property type="evidence" value="ECO:0007669"/>
    <property type="project" value="UniProtKB-UniRule"/>
</dbReference>
<dbReference type="InterPro" id="IPR002637">
    <property type="entry name" value="RdgB/HAM1"/>
</dbReference>
<evidence type="ECO:0000256" key="7">
    <source>
        <dbReference type="ARBA" id="ARBA00023080"/>
    </source>
</evidence>
<keyword evidence="6 10" id="KW-0460">Magnesium</keyword>
<keyword evidence="13" id="KW-1185">Reference proteome</keyword>
<dbReference type="GO" id="GO:0036222">
    <property type="term" value="F:XTP diphosphatase activity"/>
    <property type="evidence" value="ECO:0007669"/>
    <property type="project" value="UniProtKB-UniRule"/>
</dbReference>
<evidence type="ECO:0000256" key="8">
    <source>
        <dbReference type="ARBA" id="ARBA00051875"/>
    </source>
</evidence>
<gene>
    <name evidence="12" type="ORF">GCM10007971_19930</name>
</gene>
<reference evidence="12" key="1">
    <citation type="journal article" date="2014" name="Int. J. Syst. Evol. Microbiol.">
        <title>Complete genome sequence of Corynebacterium casei LMG S-19264T (=DSM 44701T), isolated from a smear-ripened cheese.</title>
        <authorList>
            <consortium name="US DOE Joint Genome Institute (JGI-PGF)"/>
            <person name="Walter F."/>
            <person name="Albersmeier A."/>
            <person name="Kalinowski J."/>
            <person name="Ruckert C."/>
        </authorList>
    </citation>
    <scope>NUCLEOTIDE SEQUENCE</scope>
    <source>
        <strain evidence="12">JCM 17251</strain>
    </source>
</reference>
<comment type="caution">
    <text evidence="12">The sequence shown here is derived from an EMBL/GenBank/DDBJ whole genome shotgun (WGS) entry which is preliminary data.</text>
</comment>
<keyword evidence="3 10" id="KW-0479">Metal-binding</keyword>
<evidence type="ECO:0000256" key="5">
    <source>
        <dbReference type="ARBA" id="ARBA00022801"/>
    </source>
</evidence>
<comment type="subunit">
    <text evidence="2 10">Homodimer.</text>
</comment>
<dbReference type="RefSeq" id="WP_156858023.1">
    <property type="nucleotide sequence ID" value="NZ_BMOS01000012.1"/>
</dbReference>
<dbReference type="GO" id="GO:0046872">
    <property type="term" value="F:metal ion binding"/>
    <property type="evidence" value="ECO:0007669"/>
    <property type="project" value="UniProtKB-KW"/>
</dbReference>
<feature type="binding site" evidence="10">
    <location>
        <position position="42"/>
    </location>
    <ligand>
        <name>Mg(2+)</name>
        <dbReference type="ChEBI" id="CHEBI:18420"/>
    </ligand>
</feature>
<dbReference type="EMBL" id="BMOS01000012">
    <property type="protein sequence ID" value="GGN58183.1"/>
    <property type="molecule type" value="Genomic_DNA"/>
</dbReference>
<feature type="binding site" evidence="10">
    <location>
        <position position="72"/>
    </location>
    <ligand>
        <name>substrate</name>
    </ligand>
</feature>
<dbReference type="InterPro" id="IPR020922">
    <property type="entry name" value="dITP/XTP_pyrophosphatase"/>
</dbReference>
<evidence type="ECO:0000313" key="13">
    <source>
        <dbReference type="Proteomes" id="UP000624041"/>
    </source>
</evidence>
<comment type="cofactor">
    <cofactor evidence="10">
        <name>Mg(2+)</name>
        <dbReference type="ChEBI" id="CHEBI:18420"/>
    </cofactor>
    <text evidence="10">Binds 1 Mg(2+) ion per subunit.</text>
</comment>
<dbReference type="GO" id="GO:0009117">
    <property type="term" value="P:nucleotide metabolic process"/>
    <property type="evidence" value="ECO:0007669"/>
    <property type="project" value="UniProtKB-KW"/>
</dbReference>
<dbReference type="GO" id="GO:0000166">
    <property type="term" value="F:nucleotide binding"/>
    <property type="evidence" value="ECO:0007669"/>
    <property type="project" value="UniProtKB-KW"/>
</dbReference>
<feature type="active site" description="Proton acceptor" evidence="10">
    <location>
        <position position="71"/>
    </location>
</feature>
<dbReference type="GO" id="GO:0036220">
    <property type="term" value="F:ITP diphosphatase activity"/>
    <property type="evidence" value="ECO:0007669"/>
    <property type="project" value="UniProtKB-UniRule"/>
</dbReference>
<dbReference type="HAMAP" id="MF_01405">
    <property type="entry name" value="Non_canon_purine_NTPase"/>
    <property type="match status" value="1"/>
</dbReference>
<dbReference type="FunFam" id="3.90.950.10:FF:000001">
    <property type="entry name" value="dITP/XTP pyrophosphatase"/>
    <property type="match status" value="1"/>
</dbReference>
<reference evidence="12" key="2">
    <citation type="submission" date="2020-09" db="EMBL/GenBank/DDBJ databases">
        <authorList>
            <person name="Sun Q."/>
            <person name="Ohkuma M."/>
        </authorList>
    </citation>
    <scope>NUCLEOTIDE SEQUENCE</scope>
    <source>
        <strain evidence="12">JCM 17251</strain>
    </source>
</reference>
<evidence type="ECO:0000256" key="6">
    <source>
        <dbReference type="ARBA" id="ARBA00022842"/>
    </source>
</evidence>
<keyword evidence="5 10" id="KW-0378">Hydrolase</keyword>
<evidence type="ECO:0000256" key="1">
    <source>
        <dbReference type="ARBA" id="ARBA00008023"/>
    </source>
</evidence>
<dbReference type="Gene3D" id="3.90.950.10">
    <property type="match status" value="1"/>
</dbReference>
<keyword evidence="7 10" id="KW-0546">Nucleotide metabolism</keyword>
<dbReference type="GO" id="GO:0035870">
    <property type="term" value="F:dITP diphosphatase activity"/>
    <property type="evidence" value="ECO:0007669"/>
    <property type="project" value="UniProtKB-UniRule"/>
</dbReference>
<comment type="catalytic activity">
    <reaction evidence="10">
        <text>ITP + H2O = IMP + diphosphate + H(+)</text>
        <dbReference type="Rhea" id="RHEA:29399"/>
        <dbReference type="ChEBI" id="CHEBI:15377"/>
        <dbReference type="ChEBI" id="CHEBI:15378"/>
        <dbReference type="ChEBI" id="CHEBI:33019"/>
        <dbReference type="ChEBI" id="CHEBI:58053"/>
        <dbReference type="ChEBI" id="CHEBI:61402"/>
        <dbReference type="EC" id="3.6.1.66"/>
    </reaction>
</comment>